<keyword evidence="3" id="KW-1185">Reference proteome</keyword>
<organism evidence="2 3">
    <name type="scientific">Streptomyces hygroscopicus</name>
    <dbReference type="NCBI Taxonomy" id="1912"/>
    <lineage>
        <taxon>Bacteria</taxon>
        <taxon>Bacillati</taxon>
        <taxon>Actinomycetota</taxon>
        <taxon>Actinomycetes</taxon>
        <taxon>Kitasatosporales</taxon>
        <taxon>Streptomycetaceae</taxon>
        <taxon>Streptomyces</taxon>
        <taxon>Streptomyces violaceusniger group</taxon>
    </lineage>
</organism>
<protein>
    <submittedName>
        <fullName evidence="2">Uncharacterized protein</fullName>
    </submittedName>
</protein>
<accession>A0ABQ3UCZ9</accession>
<sequence>MPDHRPGPGPIDTGRPRPARVYGNTPGGGNDHSAEGEPAERTAAGGKPVGGCAGAAREP</sequence>
<evidence type="ECO:0000313" key="2">
    <source>
        <dbReference type="EMBL" id="GHJ33417.1"/>
    </source>
</evidence>
<feature type="region of interest" description="Disordered" evidence="1">
    <location>
        <begin position="1"/>
        <end position="59"/>
    </location>
</feature>
<reference evidence="2" key="1">
    <citation type="submission" date="2024-05" db="EMBL/GenBank/DDBJ databases">
        <title>Whole genome shotgun sequence of Streptomyces hygroscopicus NBRC 113678.</title>
        <authorList>
            <person name="Komaki H."/>
            <person name="Tamura T."/>
        </authorList>
    </citation>
    <scope>NUCLEOTIDE SEQUENCE</scope>
    <source>
        <strain evidence="2">N11-34</strain>
    </source>
</reference>
<evidence type="ECO:0000313" key="3">
    <source>
        <dbReference type="Proteomes" id="UP001054854"/>
    </source>
</evidence>
<comment type="caution">
    <text evidence="2">The sequence shown here is derived from an EMBL/GenBank/DDBJ whole genome shotgun (WGS) entry which is preliminary data.</text>
</comment>
<dbReference type="Proteomes" id="UP001054854">
    <property type="component" value="Unassembled WGS sequence"/>
</dbReference>
<dbReference type="EMBL" id="BNEK01000005">
    <property type="protein sequence ID" value="GHJ33417.1"/>
    <property type="molecule type" value="Genomic_DNA"/>
</dbReference>
<evidence type="ECO:0000256" key="1">
    <source>
        <dbReference type="SAM" id="MobiDB-lite"/>
    </source>
</evidence>
<gene>
    <name evidence="2" type="ORF">TPA0910_78500</name>
</gene>
<proteinExistence type="predicted"/>
<name>A0ABQ3UCZ9_STRHY</name>